<organism evidence="1 2">
    <name type="scientific">Patagioenas fasciata monilis</name>
    <dbReference type="NCBI Taxonomy" id="372326"/>
    <lineage>
        <taxon>Eukaryota</taxon>
        <taxon>Metazoa</taxon>
        <taxon>Chordata</taxon>
        <taxon>Craniata</taxon>
        <taxon>Vertebrata</taxon>
        <taxon>Euteleostomi</taxon>
        <taxon>Archelosauria</taxon>
        <taxon>Archosauria</taxon>
        <taxon>Dinosauria</taxon>
        <taxon>Saurischia</taxon>
        <taxon>Theropoda</taxon>
        <taxon>Coelurosauria</taxon>
        <taxon>Aves</taxon>
        <taxon>Neognathae</taxon>
        <taxon>Neoaves</taxon>
        <taxon>Columbimorphae</taxon>
        <taxon>Columbiformes</taxon>
        <taxon>Columbidae</taxon>
        <taxon>Patagioenas</taxon>
    </lineage>
</organism>
<gene>
    <name evidence="1" type="ORF">AV530_015459</name>
</gene>
<evidence type="ECO:0000313" key="1">
    <source>
        <dbReference type="EMBL" id="OPJ87094.1"/>
    </source>
</evidence>
<proteinExistence type="predicted"/>
<accession>A0A1V4KRQ6</accession>
<keyword evidence="2" id="KW-1185">Reference proteome</keyword>
<name>A0A1V4KRQ6_PATFA</name>
<comment type="caution">
    <text evidence="1">The sequence shown here is derived from an EMBL/GenBank/DDBJ whole genome shotgun (WGS) entry which is preliminary data.</text>
</comment>
<reference evidence="1 2" key="1">
    <citation type="submission" date="2016-02" db="EMBL/GenBank/DDBJ databases">
        <title>Band-tailed pigeon sequencing and assembly.</title>
        <authorList>
            <person name="Soares A.E."/>
            <person name="Novak B.J."/>
            <person name="Rice E.S."/>
            <person name="O'Connell B."/>
            <person name="Chang D."/>
            <person name="Weber S."/>
            <person name="Shapiro B."/>
        </authorList>
    </citation>
    <scope>NUCLEOTIDE SEQUENCE [LARGE SCALE GENOMIC DNA]</scope>
    <source>
        <strain evidence="1">BTP2013</strain>
        <tissue evidence="1">Blood</tissue>
    </source>
</reference>
<dbReference type="Proteomes" id="UP000190648">
    <property type="component" value="Unassembled WGS sequence"/>
</dbReference>
<dbReference type="AlphaFoldDB" id="A0A1V4KRQ6"/>
<sequence length="89" mass="10335">MIDWWDRALASLRQEQPPVKPQDQRTPVEEQHWKVYNKADSTLNQRRACDFLCLHLRSSLAVVLVFVCCASQARFSWISTVPAILFCKS</sequence>
<dbReference type="EMBL" id="LSYS01001765">
    <property type="protein sequence ID" value="OPJ87094.1"/>
    <property type="molecule type" value="Genomic_DNA"/>
</dbReference>
<protein>
    <submittedName>
        <fullName evidence="1">Uncharacterized protein</fullName>
    </submittedName>
</protein>
<evidence type="ECO:0000313" key="2">
    <source>
        <dbReference type="Proteomes" id="UP000190648"/>
    </source>
</evidence>